<dbReference type="AlphaFoldDB" id="A0A1V9F5Q2"/>
<dbReference type="InterPro" id="IPR014729">
    <property type="entry name" value="Rossmann-like_a/b/a_fold"/>
</dbReference>
<evidence type="ECO:0000259" key="2">
    <source>
        <dbReference type="Pfam" id="PF00582"/>
    </source>
</evidence>
<dbReference type="InterPro" id="IPR006016">
    <property type="entry name" value="UspA"/>
</dbReference>
<feature type="domain" description="UspA" evidence="2">
    <location>
        <begin position="1"/>
        <end position="132"/>
    </location>
</feature>
<organism evidence="3 4">
    <name type="scientific">Niastella populi</name>
    <dbReference type="NCBI Taxonomy" id="550983"/>
    <lineage>
        <taxon>Bacteria</taxon>
        <taxon>Pseudomonadati</taxon>
        <taxon>Bacteroidota</taxon>
        <taxon>Chitinophagia</taxon>
        <taxon>Chitinophagales</taxon>
        <taxon>Chitinophagaceae</taxon>
        <taxon>Niastella</taxon>
    </lineage>
</organism>
<dbReference type="InterPro" id="IPR006015">
    <property type="entry name" value="Universal_stress_UspA"/>
</dbReference>
<dbReference type="Pfam" id="PF00582">
    <property type="entry name" value="Usp"/>
    <property type="match status" value="2"/>
</dbReference>
<dbReference type="RefSeq" id="WP_081169497.1">
    <property type="nucleotide sequence ID" value="NZ_LWBP01000210.1"/>
</dbReference>
<evidence type="ECO:0000313" key="4">
    <source>
        <dbReference type="Proteomes" id="UP000192276"/>
    </source>
</evidence>
<reference evidence="4" key="1">
    <citation type="submission" date="2016-04" db="EMBL/GenBank/DDBJ databases">
        <authorList>
            <person name="Chen L."/>
            <person name="Zhuang W."/>
            <person name="Wang G."/>
        </authorList>
    </citation>
    <scope>NUCLEOTIDE SEQUENCE [LARGE SCALE GENOMIC DNA]</scope>
    <source>
        <strain evidence="4">208</strain>
    </source>
</reference>
<dbReference type="EMBL" id="LWBP01000210">
    <property type="protein sequence ID" value="OQP53615.1"/>
    <property type="molecule type" value="Genomic_DNA"/>
</dbReference>
<accession>A0A1V9F5Q2</accession>
<dbReference type="Gene3D" id="3.40.50.620">
    <property type="entry name" value="HUPs"/>
    <property type="match status" value="2"/>
</dbReference>
<protein>
    <recommendedName>
        <fullName evidence="2">UspA domain-containing protein</fullName>
    </recommendedName>
</protein>
<dbReference type="CDD" id="cd00293">
    <property type="entry name" value="USP-like"/>
    <property type="match status" value="1"/>
</dbReference>
<proteinExistence type="inferred from homology"/>
<dbReference type="Proteomes" id="UP000192276">
    <property type="component" value="Unassembled WGS sequence"/>
</dbReference>
<sequence>MITNILIPTDYSEASFNALETAIVIAKRNNAAIQIVHIDDTAYTAEETYPIKNATQIGHAIADNIKQRHGIETTVFFKEGFIGPTIAKLALEMKPDLVVMGAYGASGHRDYFIGSNSYYTIKHACCPVLIVPEGKRWQDFNKVLFPIRPTLGGFKKYQYISDLVIKIYPDCNFELLGISIDRKDQDVKQVSEIADEMKSTWKNAVQYAVSYSFGKNIAEEVLDKADKTAPDMLVISSTVDVANKQFFIGPFSQRIINHARMPVLCVFRTPDN</sequence>
<dbReference type="PRINTS" id="PR01438">
    <property type="entry name" value="UNVRSLSTRESS"/>
</dbReference>
<dbReference type="PANTHER" id="PTHR46268">
    <property type="entry name" value="STRESS RESPONSE PROTEIN NHAX"/>
    <property type="match status" value="1"/>
</dbReference>
<feature type="domain" description="UspA" evidence="2">
    <location>
        <begin position="210"/>
        <end position="266"/>
    </location>
</feature>
<comment type="caution">
    <text evidence="3">The sequence shown here is derived from an EMBL/GenBank/DDBJ whole genome shotgun (WGS) entry which is preliminary data.</text>
</comment>
<dbReference type="STRING" id="550983.A4R26_06495"/>
<dbReference type="OrthoDB" id="9788959at2"/>
<name>A0A1V9F5Q2_9BACT</name>
<evidence type="ECO:0000256" key="1">
    <source>
        <dbReference type="ARBA" id="ARBA00008791"/>
    </source>
</evidence>
<evidence type="ECO:0000313" key="3">
    <source>
        <dbReference type="EMBL" id="OQP53615.1"/>
    </source>
</evidence>
<comment type="similarity">
    <text evidence="1">Belongs to the universal stress protein A family.</text>
</comment>
<dbReference type="SUPFAM" id="SSF52402">
    <property type="entry name" value="Adenine nucleotide alpha hydrolases-like"/>
    <property type="match status" value="2"/>
</dbReference>
<keyword evidence="4" id="KW-1185">Reference proteome</keyword>
<dbReference type="PANTHER" id="PTHR46268:SF6">
    <property type="entry name" value="UNIVERSAL STRESS PROTEIN UP12"/>
    <property type="match status" value="1"/>
</dbReference>
<gene>
    <name evidence="3" type="ORF">A4R26_06495</name>
</gene>